<keyword evidence="2" id="KW-1185">Reference proteome</keyword>
<sequence>MHRVSQAAGHVDAEISDLYVLLGHEHMLAALRLVDCGVVCLSSSHRSLFKVKCAGQPCDDVCYCLLPGPYCSVCTRQEPAGAAAPCVHITAVLVAIAQSRFASETLPARELAAAL</sequence>
<dbReference type="Proteomes" id="UP001140066">
    <property type="component" value="Unassembled WGS sequence"/>
</dbReference>
<gene>
    <name evidence="1" type="ORF">GGI18_002225</name>
</gene>
<comment type="caution">
    <text evidence="1">The sequence shown here is derived from an EMBL/GenBank/DDBJ whole genome shotgun (WGS) entry which is preliminary data.</text>
</comment>
<protein>
    <submittedName>
        <fullName evidence="1">Uncharacterized protein</fullName>
    </submittedName>
</protein>
<evidence type="ECO:0000313" key="1">
    <source>
        <dbReference type="EMBL" id="KAJ2789738.1"/>
    </source>
</evidence>
<feature type="non-terminal residue" evidence="1">
    <location>
        <position position="115"/>
    </location>
</feature>
<proteinExistence type="predicted"/>
<reference evidence="1" key="1">
    <citation type="submission" date="2022-07" db="EMBL/GenBank/DDBJ databases">
        <title>Phylogenomic reconstructions and comparative analyses of Kickxellomycotina fungi.</title>
        <authorList>
            <person name="Reynolds N.K."/>
            <person name="Stajich J.E."/>
            <person name="Barry K."/>
            <person name="Grigoriev I.V."/>
            <person name="Crous P."/>
            <person name="Smith M.E."/>
        </authorList>
    </citation>
    <scope>NUCLEOTIDE SEQUENCE</scope>
    <source>
        <strain evidence="1">BCRC 34191</strain>
    </source>
</reference>
<organism evidence="1 2">
    <name type="scientific">Coemansia linderi</name>
    <dbReference type="NCBI Taxonomy" id="2663919"/>
    <lineage>
        <taxon>Eukaryota</taxon>
        <taxon>Fungi</taxon>
        <taxon>Fungi incertae sedis</taxon>
        <taxon>Zoopagomycota</taxon>
        <taxon>Kickxellomycotina</taxon>
        <taxon>Kickxellomycetes</taxon>
        <taxon>Kickxellales</taxon>
        <taxon>Kickxellaceae</taxon>
        <taxon>Coemansia</taxon>
    </lineage>
</organism>
<accession>A0ACC1KGT2</accession>
<name>A0ACC1KGT2_9FUNG</name>
<dbReference type="EMBL" id="JANBUK010000498">
    <property type="protein sequence ID" value="KAJ2789738.1"/>
    <property type="molecule type" value="Genomic_DNA"/>
</dbReference>
<evidence type="ECO:0000313" key="2">
    <source>
        <dbReference type="Proteomes" id="UP001140066"/>
    </source>
</evidence>